<evidence type="ECO:0000313" key="1">
    <source>
        <dbReference type="EMBL" id="BDQ37468.1"/>
    </source>
</evidence>
<sequence>MKRKNTPCSFSVFQFIDHCHLLIPRDGKYERTVKNIDEKRKTAVLTHKGIGTAAVLQNFSRLRDIMPKQAPRKKDVPVR</sequence>
<dbReference type="EMBL" id="AP026709">
    <property type="protein sequence ID" value="BDQ37468.1"/>
    <property type="molecule type" value="Genomic_DNA"/>
</dbReference>
<organism evidence="1 2">
    <name type="scientific">Pseudodesulfovibrio nedwellii</name>
    <dbReference type="NCBI Taxonomy" id="2973072"/>
    <lineage>
        <taxon>Bacteria</taxon>
        <taxon>Pseudomonadati</taxon>
        <taxon>Thermodesulfobacteriota</taxon>
        <taxon>Desulfovibrionia</taxon>
        <taxon>Desulfovibrionales</taxon>
        <taxon>Desulfovibrionaceae</taxon>
    </lineage>
</organism>
<proteinExistence type="predicted"/>
<dbReference type="Proteomes" id="UP001317742">
    <property type="component" value="Chromosome"/>
</dbReference>
<name>A0ABM8B1M2_9BACT</name>
<gene>
    <name evidence="1" type="ORF">SYK_18280</name>
</gene>
<accession>A0ABM8B1M2</accession>
<protein>
    <recommendedName>
        <fullName evidence="3">Transposase IS200-like domain-containing protein</fullName>
    </recommendedName>
</protein>
<reference evidence="1 2" key="1">
    <citation type="submission" date="2022-08" db="EMBL/GenBank/DDBJ databases">
        <title>Genome Sequence of the sulphate-reducing bacterium, Pseudodesulfovibrio sp. SYK.</title>
        <authorList>
            <person name="Kondo R."/>
            <person name="Kataoka T."/>
        </authorList>
    </citation>
    <scope>NUCLEOTIDE SEQUENCE [LARGE SCALE GENOMIC DNA]</scope>
    <source>
        <strain evidence="1 2">SYK</strain>
    </source>
</reference>
<evidence type="ECO:0000313" key="2">
    <source>
        <dbReference type="Proteomes" id="UP001317742"/>
    </source>
</evidence>
<evidence type="ECO:0008006" key="3">
    <source>
        <dbReference type="Google" id="ProtNLM"/>
    </source>
</evidence>
<keyword evidence="2" id="KW-1185">Reference proteome</keyword>